<reference evidence="1 2" key="1">
    <citation type="submission" date="2024-06" db="EMBL/GenBank/DDBJ databases">
        <title>A chromosome level genome sequence of Diviner's sage (Salvia divinorum).</title>
        <authorList>
            <person name="Ford S.A."/>
            <person name="Ro D.-K."/>
            <person name="Ness R.W."/>
            <person name="Phillips M.A."/>
        </authorList>
    </citation>
    <scope>NUCLEOTIDE SEQUENCE [LARGE SCALE GENOMIC DNA]</scope>
    <source>
        <strain evidence="1">SAF-2024a</strain>
        <tissue evidence="1">Leaf</tissue>
    </source>
</reference>
<proteinExistence type="predicted"/>
<dbReference type="Proteomes" id="UP001567538">
    <property type="component" value="Unassembled WGS sequence"/>
</dbReference>
<keyword evidence="2" id="KW-1185">Reference proteome</keyword>
<gene>
    <name evidence="1" type="ORF">AAHA92_18661</name>
</gene>
<comment type="caution">
    <text evidence="1">The sequence shown here is derived from an EMBL/GenBank/DDBJ whole genome shotgun (WGS) entry which is preliminary data.</text>
</comment>
<accession>A0ABD1H619</accession>
<name>A0ABD1H619_SALDI</name>
<dbReference type="EMBL" id="JBEAFC010000007">
    <property type="protein sequence ID" value="KAL1550733.1"/>
    <property type="molecule type" value="Genomic_DNA"/>
</dbReference>
<protein>
    <submittedName>
        <fullName evidence="1">Protein ANTAGONIST OF LIKE HETEROCHROMATIN PROTEIN 1-like</fullName>
    </submittedName>
</protein>
<dbReference type="AlphaFoldDB" id="A0ABD1H619"/>
<sequence length="166" mass="18964">MALSHFLFGFDQVLVTFVPSTSFYLNPYSSHQIQFSHKEVTRNGVPYIFSGVERGIYFGGPLFCARDVMADHETIRKVECYRKELTKVMLLLGEIIRNHQMNMLMIQFVVAHSRWKWFKGCLGALDGTYINVRVPIADAPRPLGLKVPKGCYYLCDNGYANSENSL</sequence>
<evidence type="ECO:0000313" key="1">
    <source>
        <dbReference type="EMBL" id="KAL1550733.1"/>
    </source>
</evidence>
<organism evidence="1 2">
    <name type="scientific">Salvia divinorum</name>
    <name type="common">Maria pastora</name>
    <name type="synonym">Diviner's sage</name>
    <dbReference type="NCBI Taxonomy" id="28513"/>
    <lineage>
        <taxon>Eukaryota</taxon>
        <taxon>Viridiplantae</taxon>
        <taxon>Streptophyta</taxon>
        <taxon>Embryophyta</taxon>
        <taxon>Tracheophyta</taxon>
        <taxon>Spermatophyta</taxon>
        <taxon>Magnoliopsida</taxon>
        <taxon>eudicotyledons</taxon>
        <taxon>Gunneridae</taxon>
        <taxon>Pentapetalae</taxon>
        <taxon>asterids</taxon>
        <taxon>lamiids</taxon>
        <taxon>Lamiales</taxon>
        <taxon>Lamiaceae</taxon>
        <taxon>Nepetoideae</taxon>
        <taxon>Mentheae</taxon>
        <taxon>Salviinae</taxon>
        <taxon>Salvia</taxon>
        <taxon>Salvia subgen. Calosphace</taxon>
    </lineage>
</organism>
<evidence type="ECO:0000313" key="2">
    <source>
        <dbReference type="Proteomes" id="UP001567538"/>
    </source>
</evidence>